<keyword evidence="1" id="KW-1133">Transmembrane helix</keyword>
<feature type="transmembrane region" description="Helical" evidence="1">
    <location>
        <begin position="81"/>
        <end position="98"/>
    </location>
</feature>
<sequence>MEKIISNLNTLPLFMLMSKKLTKSKSNLLKLIAAATMLIDHIGYLYFPNRVLFRIVGRIAFPIFAFQVAAGFKFTSNPKRYLKRLFIFALVSQIPFSLMTGDPYELNVIATFFFAAVALFFIQKRWYFLVIIPLAISYFVPMDYGIYGVLSVLIFYLFFDMPLLQLIVFCILTWFEVHLIGWSVQFYSIISVVLILLIRMLPVEFELRLNKYFFYWFYPVHMLLLVVIGKMF</sequence>
<feature type="transmembrane region" description="Helical" evidence="1">
    <location>
        <begin position="28"/>
        <end position="47"/>
    </location>
</feature>
<gene>
    <name evidence="2" type="ORF">ELD05_12125</name>
</gene>
<keyword evidence="3" id="KW-1185">Reference proteome</keyword>
<name>A0A3T0D805_9FIRM</name>
<dbReference type="AlphaFoldDB" id="A0A3T0D805"/>
<evidence type="ECO:0000313" key="3">
    <source>
        <dbReference type="Proteomes" id="UP000282930"/>
    </source>
</evidence>
<dbReference type="EMBL" id="CP034791">
    <property type="protein sequence ID" value="AZT91301.1"/>
    <property type="molecule type" value="Genomic_DNA"/>
</dbReference>
<reference evidence="2 3" key="1">
    <citation type="submission" date="2018-12" db="EMBL/GenBank/DDBJ databases">
        <title>Genome sequence from the cellulolytic species, Caldicellulosiruptor changbaiensis.</title>
        <authorList>
            <person name="Blumer-Schuette S.E."/>
            <person name="Mendoza C."/>
        </authorList>
    </citation>
    <scope>NUCLEOTIDE SEQUENCE [LARGE SCALE GENOMIC DNA]</scope>
    <source>
        <strain evidence="2 3">CBS-Z</strain>
    </source>
</reference>
<dbReference type="InterPro" id="IPR008875">
    <property type="entry name" value="TraX"/>
</dbReference>
<feature type="transmembrane region" description="Helical" evidence="1">
    <location>
        <begin position="182"/>
        <end position="201"/>
    </location>
</feature>
<keyword evidence="1" id="KW-0812">Transmembrane</keyword>
<accession>A0A3T0D805</accession>
<organism evidence="2 3">
    <name type="scientific">Caldicellulosiruptor changbaiensis</name>
    <dbReference type="NCBI Taxonomy" id="1222016"/>
    <lineage>
        <taxon>Bacteria</taxon>
        <taxon>Bacillati</taxon>
        <taxon>Bacillota</taxon>
        <taxon>Bacillota incertae sedis</taxon>
        <taxon>Caldicellulosiruptorales</taxon>
        <taxon>Caldicellulosiruptoraceae</taxon>
        <taxon>Caldicellulosiruptor</taxon>
    </lineage>
</organism>
<keyword evidence="1" id="KW-0472">Membrane</keyword>
<dbReference type="RefSeq" id="WP_127352631.1">
    <property type="nucleotide sequence ID" value="NZ_CP034791.1"/>
</dbReference>
<dbReference type="Proteomes" id="UP000282930">
    <property type="component" value="Chromosome"/>
</dbReference>
<feature type="transmembrane region" description="Helical" evidence="1">
    <location>
        <begin position="53"/>
        <end position="74"/>
    </location>
</feature>
<dbReference type="KEGG" id="ccha:ELD05_12125"/>
<feature type="transmembrane region" description="Helical" evidence="1">
    <location>
        <begin position="213"/>
        <end position="231"/>
    </location>
</feature>
<feature type="transmembrane region" description="Helical" evidence="1">
    <location>
        <begin position="127"/>
        <end position="147"/>
    </location>
</feature>
<protein>
    <submittedName>
        <fullName evidence="2">Conjugal transfer protein TraX</fullName>
    </submittedName>
</protein>
<dbReference type="Pfam" id="PF05857">
    <property type="entry name" value="TraX"/>
    <property type="match status" value="1"/>
</dbReference>
<proteinExistence type="predicted"/>
<evidence type="ECO:0000313" key="2">
    <source>
        <dbReference type="EMBL" id="AZT91301.1"/>
    </source>
</evidence>
<feature type="transmembrane region" description="Helical" evidence="1">
    <location>
        <begin position="153"/>
        <end position="175"/>
    </location>
</feature>
<evidence type="ECO:0000256" key="1">
    <source>
        <dbReference type="SAM" id="Phobius"/>
    </source>
</evidence>
<feature type="transmembrane region" description="Helical" evidence="1">
    <location>
        <begin position="104"/>
        <end position="122"/>
    </location>
</feature>